<comment type="caution">
    <text evidence="2">The sequence shown here is derived from an EMBL/GenBank/DDBJ whole genome shotgun (WGS) entry which is preliminary data.</text>
</comment>
<accession>A0A5N3V4P7</accession>
<feature type="compositionally biased region" description="Basic and acidic residues" evidence="1">
    <location>
        <begin position="64"/>
        <end position="78"/>
    </location>
</feature>
<evidence type="ECO:0000313" key="2">
    <source>
        <dbReference type="EMBL" id="KAB0344137.1"/>
    </source>
</evidence>
<dbReference type="AlphaFoldDB" id="A0A5N3V4P7"/>
<feature type="region of interest" description="Disordered" evidence="1">
    <location>
        <begin position="20"/>
        <end position="80"/>
    </location>
</feature>
<protein>
    <submittedName>
        <fullName evidence="2">Uncharacterized protein</fullName>
    </submittedName>
</protein>
<keyword evidence="3" id="KW-1185">Reference proteome</keyword>
<feature type="compositionally biased region" description="Basic residues" evidence="1">
    <location>
        <begin position="42"/>
        <end position="63"/>
    </location>
</feature>
<organism evidence="2 3">
    <name type="scientific">Muntiacus muntjak</name>
    <name type="common">Barking deer</name>
    <name type="synonym">Indian muntjac</name>
    <dbReference type="NCBI Taxonomy" id="9888"/>
    <lineage>
        <taxon>Eukaryota</taxon>
        <taxon>Metazoa</taxon>
        <taxon>Chordata</taxon>
        <taxon>Craniata</taxon>
        <taxon>Vertebrata</taxon>
        <taxon>Euteleostomi</taxon>
        <taxon>Mammalia</taxon>
        <taxon>Eutheria</taxon>
        <taxon>Laurasiatheria</taxon>
        <taxon>Artiodactyla</taxon>
        <taxon>Ruminantia</taxon>
        <taxon>Pecora</taxon>
        <taxon>Cervidae</taxon>
        <taxon>Muntiacinae</taxon>
        <taxon>Muntiacus</taxon>
    </lineage>
</organism>
<dbReference type="Proteomes" id="UP000326458">
    <property type="component" value="Unassembled WGS sequence"/>
</dbReference>
<dbReference type="EMBL" id="VCEA01000003">
    <property type="protein sequence ID" value="KAB0344137.1"/>
    <property type="molecule type" value="Genomic_DNA"/>
</dbReference>
<gene>
    <name evidence="2" type="ORF">FD754_021063</name>
</gene>
<feature type="compositionally biased region" description="Basic residues" evidence="1">
    <location>
        <begin position="20"/>
        <end position="33"/>
    </location>
</feature>
<proteinExistence type="predicted"/>
<name>A0A5N3V4P7_MUNMU</name>
<evidence type="ECO:0000256" key="1">
    <source>
        <dbReference type="SAM" id="MobiDB-lite"/>
    </source>
</evidence>
<evidence type="ECO:0000313" key="3">
    <source>
        <dbReference type="Proteomes" id="UP000326458"/>
    </source>
</evidence>
<reference evidence="2 3" key="1">
    <citation type="submission" date="2019-06" db="EMBL/GenBank/DDBJ databases">
        <title>Discovery of a novel chromosome fission-fusion reversal in muntjac.</title>
        <authorList>
            <person name="Mudd A.B."/>
            <person name="Bredeson J.V."/>
            <person name="Baum R."/>
            <person name="Hockemeyer D."/>
            <person name="Rokhsar D.S."/>
        </authorList>
    </citation>
    <scope>NUCLEOTIDE SEQUENCE [LARGE SCALE GENOMIC DNA]</scope>
    <source>
        <strain evidence="2">UTSW_UCB_Mm</strain>
        <tissue evidence="2">Fibroblast cell line</tissue>
    </source>
</reference>
<sequence length="103" mass="12578">MYFFRRKWAAETVISTRLRKSEKRKMRKRRAKEIKRGQKEKRIIRRRKERRGRHKKRISVRKIRATEKHPDCGGKDRSTANQSKLLIHHCLSSSQWHTVKSRT</sequence>